<dbReference type="PANTHER" id="PTHR43585:SF2">
    <property type="entry name" value="ATP-GRASP ENZYME FSQD"/>
    <property type="match status" value="1"/>
</dbReference>
<dbReference type="PANTHER" id="PTHR43585">
    <property type="entry name" value="FUMIPYRROLE BIOSYNTHESIS PROTEIN C"/>
    <property type="match status" value="1"/>
</dbReference>
<accession>A0A1H8XD63</accession>
<evidence type="ECO:0000259" key="5">
    <source>
        <dbReference type="PROSITE" id="PS50975"/>
    </source>
</evidence>
<gene>
    <name evidence="6" type="ORF">SAMN04490178_12255</name>
</gene>
<dbReference type="AlphaFoldDB" id="A0A1H8XD63"/>
<evidence type="ECO:0000313" key="6">
    <source>
        <dbReference type="EMBL" id="SEP37731.1"/>
    </source>
</evidence>
<dbReference type="SUPFAM" id="SSF56059">
    <property type="entry name" value="Glutathione synthetase ATP-binding domain-like"/>
    <property type="match status" value="1"/>
</dbReference>
<dbReference type="GO" id="GO:0005524">
    <property type="term" value="F:ATP binding"/>
    <property type="evidence" value="ECO:0007669"/>
    <property type="project" value="UniProtKB-UniRule"/>
</dbReference>
<dbReference type="Pfam" id="PF13535">
    <property type="entry name" value="ATP-grasp_4"/>
    <property type="match status" value="1"/>
</dbReference>
<dbReference type="PROSITE" id="PS50975">
    <property type="entry name" value="ATP_GRASP"/>
    <property type="match status" value="1"/>
</dbReference>
<dbReference type="STRING" id="112903.SAMN04490178_12255"/>
<keyword evidence="3 4" id="KW-0067">ATP-binding</keyword>
<dbReference type="Proteomes" id="UP000198847">
    <property type="component" value="Unassembled WGS sequence"/>
</dbReference>
<evidence type="ECO:0000313" key="7">
    <source>
        <dbReference type="Proteomes" id="UP000198847"/>
    </source>
</evidence>
<reference evidence="6 7" key="1">
    <citation type="submission" date="2016-10" db="EMBL/GenBank/DDBJ databases">
        <authorList>
            <person name="de Groot N.N."/>
        </authorList>
    </citation>
    <scope>NUCLEOTIDE SEQUENCE [LARGE SCALE GENOMIC DNA]</scope>
    <source>
        <strain evidence="6 7">DSM 13305</strain>
    </source>
</reference>
<dbReference type="InterPro" id="IPR052032">
    <property type="entry name" value="ATP-dep_AA_Ligase"/>
</dbReference>
<dbReference type="GO" id="GO:0046872">
    <property type="term" value="F:metal ion binding"/>
    <property type="evidence" value="ECO:0007669"/>
    <property type="project" value="InterPro"/>
</dbReference>
<keyword evidence="1" id="KW-0436">Ligase</keyword>
<proteinExistence type="predicted"/>
<dbReference type="GO" id="GO:0016874">
    <property type="term" value="F:ligase activity"/>
    <property type="evidence" value="ECO:0007669"/>
    <property type="project" value="UniProtKB-KW"/>
</dbReference>
<evidence type="ECO:0000256" key="4">
    <source>
        <dbReference type="PROSITE-ProRule" id="PRU00409"/>
    </source>
</evidence>
<feature type="domain" description="ATP-grasp" evidence="5">
    <location>
        <begin position="115"/>
        <end position="322"/>
    </location>
</feature>
<keyword evidence="7" id="KW-1185">Reference proteome</keyword>
<protein>
    <submittedName>
        <fullName evidence="6">ATP-grasp domain-containing protein</fullName>
    </submittedName>
</protein>
<organism evidence="6 7">
    <name type="scientific">Propionispora vibrioides</name>
    <dbReference type="NCBI Taxonomy" id="112903"/>
    <lineage>
        <taxon>Bacteria</taxon>
        <taxon>Bacillati</taxon>
        <taxon>Bacillota</taxon>
        <taxon>Negativicutes</taxon>
        <taxon>Selenomonadales</taxon>
        <taxon>Sporomusaceae</taxon>
        <taxon>Propionispora</taxon>
    </lineage>
</organism>
<dbReference type="OrthoDB" id="9803907at2"/>
<keyword evidence="2 4" id="KW-0547">Nucleotide-binding</keyword>
<sequence length="421" mass="47924">MKEIVLYLGNARTGEYEWFYEHGIDIGIILDVNNSKNIADLSKFTLVETFNFTMGHIEDLFTIIENIKTRYNILCLLNMREFYVRQSAILSEKFNLRGLSIEAAENSLSKTKMRELFLKKLGKDTTAQYTEVGNVKELRDFINQVGLPVIIKPHNLYASLFVEKITDEDQIEKSYYAIKEGVLAYYKKKNIKSSNEKLLAEEFLEGYTHSIDCLIDEEGIVYTTPIVDGFTARDYGGNDFNRCAAIFPSQLKKAKQEQARELAKCAVKALGITSSLAHVELVFTSQGPKLLEVGARIGGSRAQMLNKAFGIDLVPAYAKMLQGKNFEEELKVKWEKGFAFARPLPSKRGVFRGLNNIDKILSLPSFYDQRLSIEAGTIVGPSKNGYMHFWTLECYSDDFNKVRTDIQSVLKEKNLFDIDFE</sequence>
<dbReference type="EMBL" id="FODY01000022">
    <property type="protein sequence ID" value="SEP37731.1"/>
    <property type="molecule type" value="Genomic_DNA"/>
</dbReference>
<evidence type="ECO:0000256" key="1">
    <source>
        <dbReference type="ARBA" id="ARBA00022598"/>
    </source>
</evidence>
<dbReference type="InterPro" id="IPR011761">
    <property type="entry name" value="ATP-grasp"/>
</dbReference>
<name>A0A1H8XD63_9FIRM</name>
<dbReference type="RefSeq" id="WP_091749700.1">
    <property type="nucleotide sequence ID" value="NZ_FODY01000022.1"/>
</dbReference>
<dbReference type="Gene3D" id="3.30.470.20">
    <property type="entry name" value="ATP-grasp fold, B domain"/>
    <property type="match status" value="1"/>
</dbReference>
<evidence type="ECO:0000256" key="3">
    <source>
        <dbReference type="ARBA" id="ARBA00022840"/>
    </source>
</evidence>
<evidence type="ECO:0000256" key="2">
    <source>
        <dbReference type="ARBA" id="ARBA00022741"/>
    </source>
</evidence>